<dbReference type="EMBL" id="BDGG01000009">
    <property type="protein sequence ID" value="GAV03478.1"/>
    <property type="molecule type" value="Genomic_DNA"/>
</dbReference>
<dbReference type="SUPFAM" id="SSF51735">
    <property type="entry name" value="NAD(P)-binding Rossmann-fold domains"/>
    <property type="match status" value="1"/>
</dbReference>
<evidence type="ECO:0000256" key="1">
    <source>
        <dbReference type="ARBA" id="ARBA00023002"/>
    </source>
</evidence>
<dbReference type="GO" id="GO:0016491">
    <property type="term" value="F:oxidoreductase activity"/>
    <property type="evidence" value="ECO:0007669"/>
    <property type="project" value="UniProtKB-KW"/>
</dbReference>
<proteinExistence type="predicted"/>
<protein>
    <recommendedName>
        <fullName evidence="4">Retinol dehydrogenase 14</fullName>
    </recommendedName>
</protein>
<keyword evidence="1" id="KW-0560">Oxidoreductase</keyword>
<dbReference type="OrthoDB" id="191139at2759"/>
<sequence length="371" mass="41108">MQWSGYGIRRYHLLQGVLTGMSIQRKGKSGRKDGDHHRYVSGGLRLVKSEAVCYIICRSTFQVSVAGANTGIGKETAKEFVKRGARVILACRDMERCKKARREIYLAAKAAQPFGNVNHYAKKKPQILCELLDLASHESVRAFGATMQAEKRIDYLINNAATMRDPQRKLTKDGLEKQMGVNHFGHFLLTGLLLGKLQASSPSRIVVLSSTAHYRGDLNFANLNWDEDYDPGAAYNASKLANVLFTRQLSTRLASTSVTVNAVHPGLVYTELFRNMSFAKSMTSYITAPIMWFFMKSARAGAQTTLYVALSPDLEGVSGKYFSNCQEAAPSDRALDEEMARRLWAVSEKWTGWSMDQVPPLSALSASAAKS</sequence>
<dbReference type="PANTHER" id="PTHR43157:SF31">
    <property type="entry name" value="PHOSPHATIDYLINOSITOL-GLYCAN BIOSYNTHESIS CLASS F PROTEIN"/>
    <property type="match status" value="1"/>
</dbReference>
<evidence type="ECO:0008006" key="4">
    <source>
        <dbReference type="Google" id="ProtNLM"/>
    </source>
</evidence>
<dbReference type="Proteomes" id="UP000186922">
    <property type="component" value="Unassembled WGS sequence"/>
</dbReference>
<dbReference type="AlphaFoldDB" id="A0A1D1VUN0"/>
<reference evidence="2 3" key="1">
    <citation type="journal article" date="2016" name="Nat. Commun.">
        <title>Extremotolerant tardigrade genome and improved radiotolerance of human cultured cells by tardigrade-unique protein.</title>
        <authorList>
            <person name="Hashimoto T."/>
            <person name="Horikawa D.D."/>
            <person name="Saito Y."/>
            <person name="Kuwahara H."/>
            <person name="Kozuka-Hata H."/>
            <person name="Shin-I T."/>
            <person name="Minakuchi Y."/>
            <person name="Ohishi K."/>
            <person name="Motoyama A."/>
            <person name="Aizu T."/>
            <person name="Enomoto A."/>
            <person name="Kondo K."/>
            <person name="Tanaka S."/>
            <person name="Hara Y."/>
            <person name="Koshikawa S."/>
            <person name="Sagara H."/>
            <person name="Miura T."/>
            <person name="Yokobori S."/>
            <person name="Miyagawa K."/>
            <person name="Suzuki Y."/>
            <person name="Kubo T."/>
            <person name="Oyama M."/>
            <person name="Kohara Y."/>
            <person name="Fujiyama A."/>
            <person name="Arakawa K."/>
            <person name="Katayama T."/>
            <person name="Toyoda A."/>
            <person name="Kunieda T."/>
        </authorList>
    </citation>
    <scope>NUCLEOTIDE SEQUENCE [LARGE SCALE GENOMIC DNA]</scope>
    <source>
        <strain evidence="2 3">YOKOZUNA-1</strain>
    </source>
</reference>
<dbReference type="InterPro" id="IPR002347">
    <property type="entry name" value="SDR_fam"/>
</dbReference>
<evidence type="ECO:0000313" key="2">
    <source>
        <dbReference type="EMBL" id="GAV03478.1"/>
    </source>
</evidence>
<dbReference type="InterPro" id="IPR036291">
    <property type="entry name" value="NAD(P)-bd_dom_sf"/>
</dbReference>
<dbReference type="PRINTS" id="PR00081">
    <property type="entry name" value="GDHRDH"/>
</dbReference>
<accession>A0A1D1VUN0</accession>
<dbReference type="PANTHER" id="PTHR43157">
    <property type="entry name" value="PHOSPHATIDYLINOSITOL-GLYCAN BIOSYNTHESIS CLASS F PROTEIN-RELATED"/>
    <property type="match status" value="1"/>
</dbReference>
<comment type="caution">
    <text evidence="2">The sequence shown here is derived from an EMBL/GenBank/DDBJ whole genome shotgun (WGS) entry which is preliminary data.</text>
</comment>
<evidence type="ECO:0000313" key="3">
    <source>
        <dbReference type="Proteomes" id="UP000186922"/>
    </source>
</evidence>
<dbReference type="STRING" id="947166.A0A1D1VUN0"/>
<keyword evidence="3" id="KW-1185">Reference proteome</keyword>
<gene>
    <name evidence="2" type="primary">RvY_13896</name>
    <name evidence="2" type="synonym">RvY_13896.1</name>
    <name evidence="2" type="ORF">RvY_13896-1</name>
</gene>
<dbReference type="Gene3D" id="3.40.50.720">
    <property type="entry name" value="NAD(P)-binding Rossmann-like Domain"/>
    <property type="match status" value="1"/>
</dbReference>
<name>A0A1D1VUN0_RAMVA</name>
<dbReference type="Pfam" id="PF00106">
    <property type="entry name" value="adh_short"/>
    <property type="match status" value="1"/>
</dbReference>
<organism evidence="2 3">
    <name type="scientific">Ramazzottius varieornatus</name>
    <name type="common">Water bear</name>
    <name type="synonym">Tardigrade</name>
    <dbReference type="NCBI Taxonomy" id="947166"/>
    <lineage>
        <taxon>Eukaryota</taxon>
        <taxon>Metazoa</taxon>
        <taxon>Ecdysozoa</taxon>
        <taxon>Tardigrada</taxon>
        <taxon>Eutardigrada</taxon>
        <taxon>Parachela</taxon>
        <taxon>Hypsibioidea</taxon>
        <taxon>Ramazzottiidae</taxon>
        <taxon>Ramazzottius</taxon>
    </lineage>
</organism>